<dbReference type="Pfam" id="PF08218">
    <property type="entry name" value="Citrate_ly_lig"/>
    <property type="match status" value="1"/>
</dbReference>
<dbReference type="InterPro" id="IPR005216">
    <property type="entry name" value="Citrate_lyase_ligase"/>
</dbReference>
<evidence type="ECO:0000313" key="5">
    <source>
        <dbReference type="Proteomes" id="UP000004407"/>
    </source>
</evidence>
<reference evidence="4 5" key="1">
    <citation type="submission" date="2011-08" db="EMBL/GenBank/DDBJ databases">
        <authorList>
            <person name="Weinstock G."/>
            <person name="Sodergren E."/>
            <person name="Clifton S."/>
            <person name="Fulton L."/>
            <person name="Fulton B."/>
            <person name="Courtney L."/>
            <person name="Fronick C."/>
            <person name="Harrison M."/>
            <person name="Strong C."/>
            <person name="Farmer C."/>
            <person name="Delahaunty K."/>
            <person name="Markovic C."/>
            <person name="Hall O."/>
            <person name="Minx P."/>
            <person name="Tomlinson C."/>
            <person name="Mitreva M."/>
            <person name="Hou S."/>
            <person name="Chen J."/>
            <person name="Wollam A."/>
            <person name="Pepin K.H."/>
            <person name="Johnson M."/>
            <person name="Bhonagiri V."/>
            <person name="Zhang X."/>
            <person name="Suruliraj S."/>
            <person name="Warren W."/>
            <person name="Chinwalla A."/>
            <person name="Mardis E.R."/>
            <person name="Wilson R.K."/>
        </authorList>
    </citation>
    <scope>NUCLEOTIDE SEQUENCE [LARGE SCALE GENOMIC DNA]</scope>
    <source>
        <strain evidence="4 5">DSM 18206</strain>
    </source>
</reference>
<proteinExistence type="predicted"/>
<dbReference type="Gene3D" id="1.10.4200.10">
    <property type="entry name" value="Triphosphoribosyl-dephospho-CoA protein"/>
    <property type="match status" value="2"/>
</dbReference>
<dbReference type="GO" id="GO:0016747">
    <property type="term" value="F:acyltransferase activity, transferring groups other than amino-acyl groups"/>
    <property type="evidence" value="ECO:0007669"/>
    <property type="project" value="InterPro"/>
</dbReference>
<evidence type="ECO:0000259" key="3">
    <source>
        <dbReference type="PROSITE" id="PS51186"/>
    </source>
</evidence>
<dbReference type="PANTHER" id="PTHR40599">
    <property type="entry name" value="[CITRATE [PRO-3S]-LYASE] LIGASE"/>
    <property type="match status" value="1"/>
</dbReference>
<dbReference type="Gene3D" id="3.40.630.30">
    <property type="match status" value="1"/>
</dbReference>
<organism evidence="4 5">
    <name type="scientific">Leyella stercorea DSM 18206</name>
    <dbReference type="NCBI Taxonomy" id="1002367"/>
    <lineage>
        <taxon>Bacteria</taxon>
        <taxon>Pseudomonadati</taxon>
        <taxon>Bacteroidota</taxon>
        <taxon>Bacteroidia</taxon>
        <taxon>Bacteroidales</taxon>
        <taxon>Prevotellaceae</taxon>
        <taxon>Leyella</taxon>
    </lineage>
</organism>
<dbReference type="EMBL" id="AFZZ01000079">
    <property type="protein sequence ID" value="EHJ41353.1"/>
    <property type="molecule type" value="Genomic_DNA"/>
</dbReference>
<protein>
    <submittedName>
        <fullName evidence="4">[citrate (Pro-3S)-lyase] ligase</fullName>
    </submittedName>
</protein>
<dbReference type="GO" id="GO:0008771">
    <property type="term" value="F:[citrate (pro-3S)-lyase] ligase activity"/>
    <property type="evidence" value="ECO:0007669"/>
    <property type="project" value="InterPro"/>
</dbReference>
<dbReference type="SUPFAM" id="SSF52374">
    <property type="entry name" value="Nucleotidylyl transferase"/>
    <property type="match status" value="1"/>
</dbReference>
<keyword evidence="4" id="KW-0456">Lyase</keyword>
<dbReference type="Pfam" id="PF01874">
    <property type="entry name" value="CitG"/>
    <property type="match status" value="1"/>
</dbReference>
<comment type="caution">
    <text evidence="4">The sequence shown here is derived from an EMBL/GenBank/DDBJ whole genome shotgun (WGS) entry which is preliminary data.</text>
</comment>
<dbReference type="InterPro" id="IPR013166">
    <property type="entry name" value="Citrate_lyase_ligase_C"/>
</dbReference>
<accession>G6AW40</accession>
<dbReference type="NCBIfam" id="TIGR00125">
    <property type="entry name" value="cyt_tran_rel"/>
    <property type="match status" value="1"/>
</dbReference>
<dbReference type="Gene3D" id="3.40.50.620">
    <property type="entry name" value="HUPs"/>
    <property type="match status" value="1"/>
</dbReference>
<dbReference type="eggNOG" id="COG1767">
    <property type="taxonomic scope" value="Bacteria"/>
</dbReference>
<keyword evidence="1" id="KW-0547">Nucleotide-binding</keyword>
<dbReference type="RefSeq" id="WP_007898231.1">
    <property type="nucleotide sequence ID" value="NZ_JH379395.1"/>
</dbReference>
<dbReference type="HOGENOM" id="CLU_453321_0_0_10"/>
<dbReference type="PATRIC" id="fig|1002367.3.peg.664"/>
<dbReference type="Proteomes" id="UP000004407">
    <property type="component" value="Unassembled WGS sequence"/>
</dbReference>
<dbReference type="InterPro" id="IPR016181">
    <property type="entry name" value="Acyl_CoA_acyltransferase"/>
</dbReference>
<dbReference type="Pfam" id="PF00583">
    <property type="entry name" value="Acetyltransf_1"/>
    <property type="match status" value="1"/>
</dbReference>
<dbReference type="InterPro" id="IPR014729">
    <property type="entry name" value="Rossmann-like_a/b/a_fold"/>
</dbReference>
<dbReference type="SUPFAM" id="SSF55729">
    <property type="entry name" value="Acyl-CoA N-acyltransferases (Nat)"/>
    <property type="match status" value="1"/>
</dbReference>
<dbReference type="GO" id="GO:0046917">
    <property type="term" value="F:triphosphoribosyl-dephospho-CoA synthase activity"/>
    <property type="evidence" value="ECO:0007669"/>
    <property type="project" value="InterPro"/>
</dbReference>
<keyword evidence="2" id="KW-0067">ATP-binding</keyword>
<dbReference type="AlphaFoldDB" id="G6AW40"/>
<dbReference type="InterPro" id="IPR002736">
    <property type="entry name" value="CitG"/>
</dbReference>
<dbReference type="InterPro" id="IPR004821">
    <property type="entry name" value="Cyt_trans-like"/>
</dbReference>
<sequence length="602" mass="66679">MEIQTLNPTTPRQRQRIEAFLKRNGLRFDDMHYYAAITDDDGEMIAGGGLKGNVIKCVAVDDAHKGEAIANTLISHLIAHANEEGHSNVMLFTKPKNRQLFESLSFRLLAEAPEAVLMETGIGGINYMVEQLKKIKEEGEVCKENNQGCKKEEKTNLNPSTPQPLTTTTPLRGVVVMNCNPFTLGHRYLIEQAAKQVERLFVMVVREDCSLFAYAERKAMVEQGVAHLKNVTVIDGSEYAISQATFPTYFLKRLDDAADTQMLLDLDLFRRHIAPALGATVRFVGTEPTDRLTRRYNQLMHEVLADVRETARLEKKGNAVSASRVRKAMEQGDMSTIRQLVPPTTLPYIIAHLATQALQAELDTTPKPGLVDKDNNGAHRDMDYALMQRSIDTLHPYFVKLALLGCADALPTHTSIRDVGIEAEKAMLSATNGVNTHKGALFSMGLAVVAAAHEENTDSLQATIKALAASFPDTNGTHGSKAKLLSKGTTAIKGALDNAREGYEMLFAEWLPFYIERRKEHDAYTLHKTLLRIMCDLDDTNVIYRTDLATAEEVKQEARALLDSFSKAALKDMDRRYTARNISPGGAADMLSLTIFIGSIQT</sequence>
<dbReference type="PANTHER" id="PTHR40599:SF1">
    <property type="entry name" value="[CITRATE [PRO-3S]-LYASE] LIGASE"/>
    <property type="match status" value="1"/>
</dbReference>
<dbReference type="PROSITE" id="PS51186">
    <property type="entry name" value="GNAT"/>
    <property type="match status" value="1"/>
</dbReference>
<evidence type="ECO:0000313" key="4">
    <source>
        <dbReference type="EMBL" id="EHJ41353.1"/>
    </source>
</evidence>
<dbReference type="GeneID" id="78336623"/>
<dbReference type="GO" id="GO:0005524">
    <property type="term" value="F:ATP binding"/>
    <property type="evidence" value="ECO:0007669"/>
    <property type="project" value="UniProtKB-KW"/>
</dbReference>
<feature type="domain" description="N-acetyltransferase" evidence="3">
    <location>
        <begin position="1"/>
        <end position="123"/>
    </location>
</feature>
<dbReference type="GO" id="GO:0016829">
    <property type="term" value="F:lyase activity"/>
    <property type="evidence" value="ECO:0007669"/>
    <property type="project" value="UniProtKB-KW"/>
</dbReference>
<name>G6AW40_9BACT</name>
<evidence type="ECO:0000256" key="1">
    <source>
        <dbReference type="ARBA" id="ARBA00022741"/>
    </source>
</evidence>
<dbReference type="eggNOG" id="COG3053">
    <property type="taxonomic scope" value="Bacteria"/>
</dbReference>
<dbReference type="InterPro" id="IPR000182">
    <property type="entry name" value="GNAT_dom"/>
</dbReference>
<gene>
    <name evidence="4" type="ORF">HMPREF0673_00837</name>
</gene>
<keyword evidence="4" id="KW-0436">Ligase</keyword>
<evidence type="ECO:0000256" key="2">
    <source>
        <dbReference type="ARBA" id="ARBA00022840"/>
    </source>
</evidence>
<dbReference type="SMART" id="SM00764">
    <property type="entry name" value="Citrate_ly_lig"/>
    <property type="match status" value="1"/>
</dbReference>